<dbReference type="OrthoDB" id="97058at2759"/>
<sequence length="89" mass="10380">MATNVFRSMADTMSGLAASDFEVQLYFFISIHKLMKEGKLLRVMEDEKQEIENPSNNLLKSKTTRDDVSVVDQERMDEERMFQQEEARA</sequence>
<dbReference type="InParanoid" id="E9GKG4"/>
<gene>
    <name evidence="1" type="ORF">DAPPUDRAFT_244217</name>
</gene>
<proteinExistence type="predicted"/>
<evidence type="ECO:0000313" key="2">
    <source>
        <dbReference type="Proteomes" id="UP000000305"/>
    </source>
</evidence>
<accession>E9GKG4</accession>
<dbReference type="AlphaFoldDB" id="E9GKG4"/>
<evidence type="ECO:0000313" key="1">
    <source>
        <dbReference type="EMBL" id="EFX80069.1"/>
    </source>
</evidence>
<dbReference type="EMBL" id="GL732549">
    <property type="protein sequence ID" value="EFX80069.1"/>
    <property type="molecule type" value="Genomic_DNA"/>
</dbReference>
<keyword evidence="2" id="KW-1185">Reference proteome</keyword>
<dbReference type="Proteomes" id="UP000000305">
    <property type="component" value="Unassembled WGS sequence"/>
</dbReference>
<reference evidence="1 2" key="1">
    <citation type="journal article" date="2011" name="Science">
        <title>The ecoresponsive genome of Daphnia pulex.</title>
        <authorList>
            <person name="Colbourne J.K."/>
            <person name="Pfrender M.E."/>
            <person name="Gilbert D."/>
            <person name="Thomas W.K."/>
            <person name="Tucker A."/>
            <person name="Oakley T.H."/>
            <person name="Tokishita S."/>
            <person name="Aerts A."/>
            <person name="Arnold G.J."/>
            <person name="Basu M.K."/>
            <person name="Bauer D.J."/>
            <person name="Caceres C.E."/>
            <person name="Carmel L."/>
            <person name="Casola C."/>
            <person name="Choi J.H."/>
            <person name="Detter J.C."/>
            <person name="Dong Q."/>
            <person name="Dusheyko S."/>
            <person name="Eads B.D."/>
            <person name="Frohlich T."/>
            <person name="Geiler-Samerotte K.A."/>
            <person name="Gerlach D."/>
            <person name="Hatcher P."/>
            <person name="Jogdeo S."/>
            <person name="Krijgsveld J."/>
            <person name="Kriventseva E.V."/>
            <person name="Kultz D."/>
            <person name="Laforsch C."/>
            <person name="Lindquist E."/>
            <person name="Lopez J."/>
            <person name="Manak J.R."/>
            <person name="Muller J."/>
            <person name="Pangilinan J."/>
            <person name="Patwardhan R.P."/>
            <person name="Pitluck S."/>
            <person name="Pritham E.J."/>
            <person name="Rechtsteiner A."/>
            <person name="Rho M."/>
            <person name="Rogozin I.B."/>
            <person name="Sakarya O."/>
            <person name="Salamov A."/>
            <person name="Schaack S."/>
            <person name="Shapiro H."/>
            <person name="Shiga Y."/>
            <person name="Skalitzky C."/>
            <person name="Smith Z."/>
            <person name="Souvorov A."/>
            <person name="Sung W."/>
            <person name="Tang Z."/>
            <person name="Tsuchiya D."/>
            <person name="Tu H."/>
            <person name="Vos H."/>
            <person name="Wang M."/>
            <person name="Wolf Y.I."/>
            <person name="Yamagata H."/>
            <person name="Yamada T."/>
            <person name="Ye Y."/>
            <person name="Shaw J.R."/>
            <person name="Andrews J."/>
            <person name="Crease T.J."/>
            <person name="Tang H."/>
            <person name="Lucas S.M."/>
            <person name="Robertson H.M."/>
            <person name="Bork P."/>
            <person name="Koonin E.V."/>
            <person name="Zdobnov E.M."/>
            <person name="Grigoriev I.V."/>
            <person name="Lynch M."/>
            <person name="Boore J.L."/>
        </authorList>
    </citation>
    <scope>NUCLEOTIDE SEQUENCE [LARGE SCALE GENOMIC DNA]</scope>
</reference>
<dbReference type="KEGG" id="dpx:DAPPUDRAFT_244217"/>
<protein>
    <submittedName>
        <fullName evidence="1">Uncharacterized protein</fullName>
    </submittedName>
</protein>
<dbReference type="HOGENOM" id="CLU_2457047_0_0_1"/>
<organism evidence="1 2">
    <name type="scientific">Daphnia pulex</name>
    <name type="common">Water flea</name>
    <dbReference type="NCBI Taxonomy" id="6669"/>
    <lineage>
        <taxon>Eukaryota</taxon>
        <taxon>Metazoa</taxon>
        <taxon>Ecdysozoa</taxon>
        <taxon>Arthropoda</taxon>
        <taxon>Crustacea</taxon>
        <taxon>Branchiopoda</taxon>
        <taxon>Diplostraca</taxon>
        <taxon>Cladocera</taxon>
        <taxon>Anomopoda</taxon>
        <taxon>Daphniidae</taxon>
        <taxon>Daphnia</taxon>
    </lineage>
</organism>
<name>E9GKG4_DAPPU</name>